<dbReference type="Proteomes" id="UP001431783">
    <property type="component" value="Unassembled WGS sequence"/>
</dbReference>
<name>A0AAW1U762_9CUCU</name>
<evidence type="ECO:0000313" key="2">
    <source>
        <dbReference type="Proteomes" id="UP001431783"/>
    </source>
</evidence>
<accession>A0AAW1U762</accession>
<dbReference type="AlphaFoldDB" id="A0AAW1U762"/>
<sequence>METHFPTNSRSYTSSVISYASPFSLVGGIRSAFTPYDEIALDLHGTGVSYGNLPKMRPNTNRASDFESDYPLCIIPLFREDTSVLLCGREFTDPIYSQTK</sequence>
<protein>
    <submittedName>
        <fullName evidence="1">Uncharacterized protein</fullName>
    </submittedName>
</protein>
<comment type="caution">
    <text evidence="1">The sequence shown here is derived from an EMBL/GenBank/DDBJ whole genome shotgun (WGS) entry which is preliminary data.</text>
</comment>
<dbReference type="EMBL" id="JARQZJ010000062">
    <property type="protein sequence ID" value="KAK9879507.1"/>
    <property type="molecule type" value="Genomic_DNA"/>
</dbReference>
<reference evidence="1 2" key="1">
    <citation type="submission" date="2023-03" db="EMBL/GenBank/DDBJ databases">
        <title>Genome insight into feeding habits of ladybird beetles.</title>
        <authorList>
            <person name="Li H.-S."/>
            <person name="Huang Y.-H."/>
            <person name="Pang H."/>
        </authorList>
    </citation>
    <scope>NUCLEOTIDE SEQUENCE [LARGE SCALE GENOMIC DNA]</scope>
    <source>
        <strain evidence="1">SYSU_2023b</strain>
        <tissue evidence="1">Whole body</tissue>
    </source>
</reference>
<keyword evidence="2" id="KW-1185">Reference proteome</keyword>
<evidence type="ECO:0000313" key="1">
    <source>
        <dbReference type="EMBL" id="KAK9879507.1"/>
    </source>
</evidence>
<proteinExistence type="predicted"/>
<gene>
    <name evidence="1" type="ORF">WA026_006576</name>
</gene>
<organism evidence="1 2">
    <name type="scientific">Henosepilachna vigintioctopunctata</name>
    <dbReference type="NCBI Taxonomy" id="420089"/>
    <lineage>
        <taxon>Eukaryota</taxon>
        <taxon>Metazoa</taxon>
        <taxon>Ecdysozoa</taxon>
        <taxon>Arthropoda</taxon>
        <taxon>Hexapoda</taxon>
        <taxon>Insecta</taxon>
        <taxon>Pterygota</taxon>
        <taxon>Neoptera</taxon>
        <taxon>Endopterygota</taxon>
        <taxon>Coleoptera</taxon>
        <taxon>Polyphaga</taxon>
        <taxon>Cucujiformia</taxon>
        <taxon>Coccinelloidea</taxon>
        <taxon>Coccinellidae</taxon>
        <taxon>Epilachninae</taxon>
        <taxon>Epilachnini</taxon>
        <taxon>Henosepilachna</taxon>
    </lineage>
</organism>